<dbReference type="InterPro" id="IPR036390">
    <property type="entry name" value="WH_DNA-bd_sf"/>
</dbReference>
<dbReference type="RefSeq" id="XP_955361.1">
    <property type="nucleotide sequence ID" value="XM_950268.1"/>
</dbReference>
<dbReference type="Proteomes" id="UP000001950">
    <property type="component" value="Chromosome 3"/>
</dbReference>
<proteinExistence type="inferred from homology"/>
<evidence type="ECO:0000256" key="2">
    <source>
        <dbReference type="PROSITE-ProRule" id="PRU00330"/>
    </source>
</evidence>
<sequence>MELLKHSGISILDSSIQNENCYDINEIIGPELDDLKRFITSVLSGRDSSGFCRLKLQEFVRECDAYGKTEFLINEIDDLLDNLLVQLLSEIDDNFGRNVDKRPRAKRSSSSKNSPEHFNLLSKFEVFWCRIRTGIVEAIKFSLEHFNFSIKVVDFFKRDVNERSLLYENLQTGALNLIASHRTGTPVDFSQLRNIINFFISIGVAYILVFFINFEVKLLKGTTRFYNSLSRDYMNSYSNVECFTKFDSAIKFEKKICESFLIEETVAKVIQTVKNELLYTKSNSLIGDEKLKKIIRDNDLDTLILINSLYSNSQYIPLFLDNIFKSFKEIFCERMAEHMNSKDYEKSDLFVKDIREYQEKIEKYVRPMTTQSDYNTRIKKFWVSIFTSTDSAIEYISLTISKFCDELHLKSTMTDFTSKIKFFVFIFQFLPNKSYFEMCLRTFLTMRLLYHKYLDQSHVNIIKILEKECGPDYTCKLIDLIDFHQKSKKLVTEFCVEDRFNFSLVLVNKDCWIHKNIKEFDKSKEFNDSEVVEAAEVEDKSTSFQSILNNPKYDAQEGTTLEKILELQNDFKTFYELKYNKKLLQYLTHLGSAVLEIDIKGRVHELKVSAYQAYCLLLFNNYKYLTLSQLESKLNDEYDDATVRNQLSILEDNGLIRFYNPERTFITCSKNDYFELNLNLSQEAVDFMPKKEELFNINMNYTVTKSTFDDMMLYIESTIMLYLKQTLESSSSTIFKLFSKNPNFTLSRQQFNRIVDSLIAREFIKYSESNKEVLQYVP</sequence>
<keyword evidence="4" id="KW-1133">Transmembrane helix</keyword>
<organism evidence="6 7">
    <name type="scientific">Theileria annulata</name>
    <dbReference type="NCBI Taxonomy" id="5874"/>
    <lineage>
        <taxon>Eukaryota</taxon>
        <taxon>Sar</taxon>
        <taxon>Alveolata</taxon>
        <taxon>Apicomplexa</taxon>
        <taxon>Aconoidasida</taxon>
        <taxon>Piroplasmida</taxon>
        <taxon>Theileriidae</taxon>
        <taxon>Theileria</taxon>
    </lineage>
</organism>
<dbReference type="VEuPathDB" id="PiroplasmaDB:TA17625"/>
<evidence type="ECO:0000313" key="6">
    <source>
        <dbReference type="EMBL" id="CAI75885.1"/>
    </source>
</evidence>
<protein>
    <submittedName>
        <fullName evidence="6">Cullin, putative</fullName>
    </submittedName>
</protein>
<dbReference type="eggNOG" id="KOG2166">
    <property type="taxonomic scope" value="Eukaryota"/>
</dbReference>
<dbReference type="InterPro" id="IPR059120">
    <property type="entry name" value="Cullin-like_AB"/>
</dbReference>
<dbReference type="GO" id="GO:0006511">
    <property type="term" value="P:ubiquitin-dependent protein catabolic process"/>
    <property type="evidence" value="ECO:0007669"/>
    <property type="project" value="InterPro"/>
</dbReference>
<keyword evidence="4" id="KW-0472">Membrane</keyword>
<evidence type="ECO:0000256" key="4">
    <source>
        <dbReference type="SAM" id="Phobius"/>
    </source>
</evidence>
<dbReference type="EMBL" id="CR940352">
    <property type="protein sequence ID" value="CAI75885.1"/>
    <property type="molecule type" value="Genomic_DNA"/>
</dbReference>
<evidence type="ECO:0000313" key="7">
    <source>
        <dbReference type="Proteomes" id="UP000001950"/>
    </source>
</evidence>
<evidence type="ECO:0000256" key="3">
    <source>
        <dbReference type="RuleBase" id="RU003829"/>
    </source>
</evidence>
<dbReference type="InterPro" id="IPR016158">
    <property type="entry name" value="Cullin_homology"/>
</dbReference>
<dbReference type="InterPro" id="IPR036388">
    <property type="entry name" value="WH-like_DNA-bd_sf"/>
</dbReference>
<name>Q4UBB6_THEAN</name>
<dbReference type="Pfam" id="PF26557">
    <property type="entry name" value="Cullin_AB"/>
    <property type="match status" value="1"/>
</dbReference>
<dbReference type="InterPro" id="IPR045093">
    <property type="entry name" value="Cullin"/>
</dbReference>
<keyword evidence="7" id="KW-1185">Reference proteome</keyword>
<gene>
    <name evidence="6" type="ORF">TA17625</name>
</gene>
<feature type="transmembrane region" description="Helical" evidence="4">
    <location>
        <begin position="195"/>
        <end position="214"/>
    </location>
</feature>
<dbReference type="InParanoid" id="Q4UBB6"/>
<dbReference type="Gene3D" id="1.20.1310.10">
    <property type="entry name" value="Cullin Repeats"/>
    <property type="match status" value="2"/>
</dbReference>
<feature type="domain" description="Cullin family profile" evidence="5">
    <location>
        <begin position="391"/>
        <end position="635"/>
    </location>
</feature>
<accession>Q4UBB6</accession>
<evidence type="ECO:0000259" key="5">
    <source>
        <dbReference type="PROSITE" id="PS50069"/>
    </source>
</evidence>
<dbReference type="SUPFAM" id="SSF75632">
    <property type="entry name" value="Cullin homology domain"/>
    <property type="match status" value="1"/>
</dbReference>
<dbReference type="AlphaFoldDB" id="Q4UBB6"/>
<dbReference type="SUPFAM" id="SSF74788">
    <property type="entry name" value="Cullin repeat-like"/>
    <property type="match status" value="1"/>
</dbReference>
<dbReference type="STRING" id="5874.Q4UBB6"/>
<dbReference type="InterPro" id="IPR016159">
    <property type="entry name" value="Cullin_repeat-like_dom_sf"/>
</dbReference>
<dbReference type="PANTHER" id="PTHR11932">
    <property type="entry name" value="CULLIN"/>
    <property type="match status" value="1"/>
</dbReference>
<dbReference type="InterPro" id="IPR001373">
    <property type="entry name" value="Cullin_N"/>
</dbReference>
<dbReference type="GeneID" id="3865345"/>
<dbReference type="OMA" id="KCINLMK"/>
<dbReference type="InterPro" id="IPR036317">
    <property type="entry name" value="Cullin_homology_sf"/>
</dbReference>
<keyword evidence="4" id="KW-0812">Transmembrane</keyword>
<dbReference type="GO" id="GO:0031625">
    <property type="term" value="F:ubiquitin protein ligase binding"/>
    <property type="evidence" value="ECO:0007669"/>
    <property type="project" value="InterPro"/>
</dbReference>
<reference evidence="6 7" key="1">
    <citation type="journal article" date="2005" name="Science">
        <title>Genome of the host-cell transforming parasite Theileria annulata compared with T. parva.</title>
        <authorList>
            <person name="Pain A."/>
            <person name="Renauld H."/>
            <person name="Berriman M."/>
            <person name="Murphy L."/>
            <person name="Yeats C.A."/>
            <person name="Weir W."/>
            <person name="Kerhornou A."/>
            <person name="Aslett M."/>
            <person name="Bishop R."/>
            <person name="Bouchier C."/>
            <person name="Cochet M."/>
            <person name="Coulson R.M.R."/>
            <person name="Cronin A."/>
            <person name="de Villiers E.P."/>
            <person name="Fraser A."/>
            <person name="Fosker N."/>
            <person name="Gardner M."/>
            <person name="Goble A."/>
            <person name="Griffiths-Jones S."/>
            <person name="Harris D.E."/>
            <person name="Katzer F."/>
            <person name="Larke N."/>
            <person name="Lord A."/>
            <person name="Maser P."/>
            <person name="McKellar S."/>
            <person name="Mooney P."/>
            <person name="Morton F."/>
            <person name="Nene V."/>
            <person name="O'Neil S."/>
            <person name="Price C."/>
            <person name="Quail M.A."/>
            <person name="Rabbinowitsch E."/>
            <person name="Rawlings N.D."/>
            <person name="Rutter S."/>
            <person name="Saunders D."/>
            <person name="Seeger K."/>
            <person name="Shah T."/>
            <person name="Squares R."/>
            <person name="Squares S."/>
            <person name="Tivey A."/>
            <person name="Walker A.R."/>
            <person name="Woodward J."/>
            <person name="Dobbelaere D.A.E."/>
            <person name="Langsley G."/>
            <person name="Rajandream M.A."/>
            <person name="McKeever D."/>
            <person name="Shiels B."/>
            <person name="Tait A."/>
            <person name="Barrell B.G."/>
            <person name="Hall N."/>
        </authorList>
    </citation>
    <scope>NUCLEOTIDE SEQUENCE [LARGE SCALE GENOMIC DNA]</scope>
    <source>
        <strain evidence="7">Ankara</strain>
    </source>
</reference>
<dbReference type="PROSITE" id="PS50069">
    <property type="entry name" value="CULLIN_2"/>
    <property type="match status" value="1"/>
</dbReference>
<dbReference type="OrthoDB" id="27073at2759"/>
<dbReference type="SUPFAM" id="SSF46785">
    <property type="entry name" value="Winged helix' DNA-binding domain"/>
    <property type="match status" value="1"/>
</dbReference>
<dbReference type="KEGG" id="tan:TA17625"/>
<dbReference type="Gene3D" id="1.10.10.10">
    <property type="entry name" value="Winged helix-like DNA-binding domain superfamily/Winged helix DNA-binding domain"/>
    <property type="match status" value="1"/>
</dbReference>
<dbReference type="Gene3D" id="3.30.230.130">
    <property type="entry name" value="Cullin, Chain C, Domain 2"/>
    <property type="match status" value="1"/>
</dbReference>
<evidence type="ECO:0000256" key="1">
    <source>
        <dbReference type="ARBA" id="ARBA00006019"/>
    </source>
</evidence>
<dbReference type="Pfam" id="PF00888">
    <property type="entry name" value="Cullin"/>
    <property type="match status" value="1"/>
</dbReference>
<comment type="similarity">
    <text evidence="1 2 3">Belongs to the cullin family.</text>
</comment>